<sequence length="616" mass="66872">MDPAAEFDALYKDVRDRLLVEAYALTGDLGVSRTAVRDAFAVAWHHWHNVQRVQDKVGWLRPHVWRRARNRHQARPWHRERHLAEGVSRTLEALNGLSLNQRKALVLTHLSPVAPAEAAREIGVTTTAAQTLLSSATTEFASARGCEVDAVGGCLEELRTAATGRWPRSSIVRRAGTARRRTHAVGGVLATLALVVASGTLVAQGSDDDAALSDQGFSRRPVKVDTAPPVPVLASEVLLESGQVERVDRGLQWRTVDTHDNTTGNGLVLPCQRASFADPDGLGAYVRTFEGTPAKRRGKAGPATAVQMVELSRTADEAKEAYRTALGWFTGCSAPRTQLMGVHALPSVGDQAGVVTLRTWRGARRTVQVAVARTGQLTTTTVSDTPGWRPSPVPAASLLGASVNALCGTQGADSCAAPPRPKAKQVPVAGIVPGMLSEFDLPPMDTKEPWAGTAPKKAVENRAATRCDNTSFTAKNIKHDLTRTFLFPKAAKRNPSFGLTQTVGMTRNARQARRFVERVRTKIARCAEDDPGTEVTRLVDRRSKRTEVTAWGLDIDLPDDRNLQFLMVISRHGRSVSQVGFVPAGRLQMSRQDFTALAERAQERLPRLRLGAQTSD</sequence>
<gene>
    <name evidence="1" type="ORF">IEQ44_09465</name>
</gene>
<keyword evidence="2" id="KW-1185">Reference proteome</keyword>
<dbReference type="Proteomes" id="UP000756387">
    <property type="component" value="Unassembled WGS sequence"/>
</dbReference>
<evidence type="ECO:0008006" key="3">
    <source>
        <dbReference type="Google" id="ProtNLM"/>
    </source>
</evidence>
<dbReference type="SUPFAM" id="SSF88946">
    <property type="entry name" value="Sigma2 domain of RNA polymerase sigma factors"/>
    <property type="match status" value="1"/>
</dbReference>
<dbReference type="RefSeq" id="WP_193638224.1">
    <property type="nucleotide sequence ID" value="NZ_JADCSA010000008.1"/>
</dbReference>
<name>A0ABR9RTI6_9ACTN</name>
<organism evidence="1 2">
    <name type="scientific">Nocardioides malaquae</name>
    <dbReference type="NCBI Taxonomy" id="2773426"/>
    <lineage>
        <taxon>Bacteria</taxon>
        <taxon>Bacillati</taxon>
        <taxon>Actinomycetota</taxon>
        <taxon>Actinomycetes</taxon>
        <taxon>Propionibacteriales</taxon>
        <taxon>Nocardioidaceae</taxon>
        <taxon>Nocardioides</taxon>
    </lineage>
</organism>
<comment type="caution">
    <text evidence="1">The sequence shown here is derived from an EMBL/GenBank/DDBJ whole genome shotgun (WGS) entry which is preliminary data.</text>
</comment>
<evidence type="ECO:0000313" key="2">
    <source>
        <dbReference type="Proteomes" id="UP000756387"/>
    </source>
</evidence>
<evidence type="ECO:0000313" key="1">
    <source>
        <dbReference type="EMBL" id="MBE7324883.1"/>
    </source>
</evidence>
<proteinExistence type="predicted"/>
<dbReference type="EMBL" id="JADCSA010000008">
    <property type="protein sequence ID" value="MBE7324883.1"/>
    <property type="molecule type" value="Genomic_DNA"/>
</dbReference>
<dbReference type="Gene3D" id="1.20.140.160">
    <property type="match status" value="1"/>
</dbReference>
<reference evidence="1 2" key="1">
    <citation type="submission" date="2020-10" db="EMBL/GenBank/DDBJ databases">
        <title>Nocardioides sp. isolated from sludge.</title>
        <authorList>
            <person name="Zhang X."/>
        </authorList>
    </citation>
    <scope>NUCLEOTIDE SEQUENCE [LARGE SCALE GENOMIC DNA]</scope>
    <source>
        <strain evidence="1 2">Y6</strain>
    </source>
</reference>
<accession>A0ABR9RTI6</accession>
<dbReference type="InterPro" id="IPR013325">
    <property type="entry name" value="RNA_pol_sigma_r2"/>
</dbReference>
<protein>
    <recommendedName>
        <fullName evidence="3">RNA polymerase sigma factor 70 region 4 type 2 domain-containing protein</fullName>
    </recommendedName>
</protein>